<dbReference type="PANTHER" id="PTHR12534:SF0">
    <property type="entry name" value="SMALL RIBOSOMAL SUBUNIT PROTEIN US2M"/>
    <property type="match status" value="1"/>
</dbReference>
<dbReference type="Pfam" id="PF00318">
    <property type="entry name" value="Ribosomal_S2"/>
    <property type="match status" value="2"/>
</dbReference>
<evidence type="ECO:0000313" key="3">
    <source>
        <dbReference type="EMBL" id="RKP19708.1"/>
    </source>
</evidence>
<dbReference type="PRINTS" id="PR00395">
    <property type="entry name" value="RIBOSOMALS2"/>
</dbReference>
<dbReference type="EMBL" id="KE561193">
    <property type="protein sequence ID" value="EPZ32030.1"/>
    <property type="molecule type" value="Genomic_DNA"/>
</dbReference>
<gene>
    <name evidence="2" type="ORF">O9G_004860</name>
    <name evidence="3" type="ORF">ROZALSC1DRAFT_28726</name>
</gene>
<protein>
    <submittedName>
        <fullName evidence="2 3">Ribosomal protein S2</fullName>
    </submittedName>
</protein>
<organism evidence="2 4">
    <name type="scientific">Rozella allomycis (strain CSF55)</name>
    <dbReference type="NCBI Taxonomy" id="988480"/>
    <lineage>
        <taxon>Eukaryota</taxon>
        <taxon>Fungi</taxon>
        <taxon>Fungi incertae sedis</taxon>
        <taxon>Cryptomycota</taxon>
        <taxon>Cryptomycota incertae sedis</taxon>
        <taxon>Rozella</taxon>
    </lineage>
</organism>
<keyword evidence="2" id="KW-0687">Ribonucleoprotein</keyword>
<reference evidence="3" key="3">
    <citation type="submission" date="2018-08" db="EMBL/GenBank/DDBJ databases">
        <title>Leveraging single-cell genomics to expand the Fungal Tree of Life.</title>
        <authorList>
            <consortium name="DOE Joint Genome Institute"/>
            <person name="Ahrendt S.R."/>
            <person name="Quandt C.A."/>
            <person name="Ciobanu D."/>
            <person name="Clum A."/>
            <person name="Salamov A."/>
            <person name="Andreopoulos B."/>
            <person name="Cheng J.-F."/>
            <person name="Woyke T."/>
            <person name="Pelin A."/>
            <person name="Henrissat B."/>
            <person name="Reynolds N."/>
            <person name="Benny G.L."/>
            <person name="Smith M.E."/>
            <person name="James T.Y."/>
            <person name="Grigoriev I.V."/>
        </authorList>
    </citation>
    <scope>NUCLEOTIDE SEQUENCE</scope>
    <source>
        <strain evidence="3">CSF55</strain>
    </source>
</reference>
<keyword evidence="2" id="KW-0689">Ribosomal protein</keyword>
<dbReference type="SUPFAM" id="SSF52313">
    <property type="entry name" value="Ribosomal protein S2"/>
    <property type="match status" value="1"/>
</dbReference>
<dbReference type="EMBL" id="ML005178">
    <property type="protein sequence ID" value="RKP19708.1"/>
    <property type="molecule type" value="Genomic_DNA"/>
</dbReference>
<dbReference type="InterPro" id="IPR005706">
    <property type="entry name" value="Ribosomal_uS2_bac/mit/plastid"/>
</dbReference>
<evidence type="ECO:0000256" key="1">
    <source>
        <dbReference type="ARBA" id="ARBA00006242"/>
    </source>
</evidence>
<dbReference type="PANTHER" id="PTHR12534">
    <property type="entry name" value="30S RIBOSOMAL PROTEIN S2 PROKARYOTIC AND ORGANELLAR"/>
    <property type="match status" value="1"/>
</dbReference>
<dbReference type="InterPro" id="IPR001865">
    <property type="entry name" value="Ribosomal_uS2"/>
</dbReference>
<evidence type="ECO:0000313" key="4">
    <source>
        <dbReference type="Proteomes" id="UP000030755"/>
    </source>
</evidence>
<dbReference type="CDD" id="cd01425">
    <property type="entry name" value="RPS2"/>
    <property type="match status" value="1"/>
</dbReference>
<dbReference type="GO" id="GO:0003735">
    <property type="term" value="F:structural constituent of ribosome"/>
    <property type="evidence" value="ECO:0007669"/>
    <property type="project" value="InterPro"/>
</dbReference>
<evidence type="ECO:0000313" key="2">
    <source>
        <dbReference type="EMBL" id="EPZ32030.1"/>
    </source>
</evidence>
<dbReference type="AlphaFoldDB" id="A0A075ATI0"/>
<sequence>MRFLIRRFYSQSTVSNSIKSVVGLGLDVNDKASDTKVQKLEKASLAMEQNIDNEMSAALEEKDAEIWGDFDFKKCLKNFEETSIKESKVNVQKYMDQRELFFESLHDQVQDLPKSDPDRLELVRSKQFDEENLSSEAITVQQLMAASAHIGHMSSHTSHYNYHAGKFCLGSREGIMIIDLDKTLFALRRCINVVRETASKRGLILWIGTRALVSRLTYECARNSGQYYIDDTYVQGTITNRLKILNCDVVPDLIILLSPGKDKYALEEAYKSSIPTISICDTDTHPIKITYPIPANDDALASVSLIAKSLMYAAIEGREIANNSGKYSFSPAKSPFR</sequence>
<name>A0A075ATI0_ROZAC</name>
<dbReference type="Proteomes" id="UP000281549">
    <property type="component" value="Unassembled WGS sequence"/>
</dbReference>
<dbReference type="Gene3D" id="3.40.50.10490">
    <property type="entry name" value="Glucose-6-phosphate isomerase like protein, domain 1"/>
    <property type="match status" value="1"/>
</dbReference>
<dbReference type="HOGENOM" id="CLU_824260_0_0_1"/>
<evidence type="ECO:0000313" key="5">
    <source>
        <dbReference type="Proteomes" id="UP000281549"/>
    </source>
</evidence>
<reference evidence="5" key="2">
    <citation type="journal article" date="2018" name="Nat. Microbiol.">
        <title>Leveraging single-cell genomics to expand the fungal tree of life.</title>
        <authorList>
            <person name="Ahrendt S.R."/>
            <person name="Quandt C.A."/>
            <person name="Ciobanu D."/>
            <person name="Clum A."/>
            <person name="Salamov A."/>
            <person name="Andreopoulos B."/>
            <person name="Cheng J.F."/>
            <person name="Woyke T."/>
            <person name="Pelin A."/>
            <person name="Henrissat B."/>
            <person name="Reynolds N.K."/>
            <person name="Benny G.L."/>
            <person name="Smith M.E."/>
            <person name="James T.Y."/>
            <person name="Grigoriev I.V."/>
        </authorList>
    </citation>
    <scope>NUCLEOTIDE SEQUENCE [LARGE SCALE GENOMIC DNA]</scope>
    <source>
        <strain evidence="5">CSF55</strain>
    </source>
</reference>
<dbReference type="Proteomes" id="UP000030755">
    <property type="component" value="Unassembled WGS sequence"/>
</dbReference>
<comment type="similarity">
    <text evidence="1">Belongs to the universal ribosomal protein uS2 family.</text>
</comment>
<dbReference type="InterPro" id="IPR023591">
    <property type="entry name" value="Ribosomal_uS2_flav_dom_sf"/>
</dbReference>
<proteinExistence type="inferred from homology"/>
<dbReference type="HAMAP" id="MF_00291_B">
    <property type="entry name" value="Ribosomal_uS2_B"/>
    <property type="match status" value="1"/>
</dbReference>
<reference evidence="2 4" key="1">
    <citation type="journal article" date="2013" name="Curr. Biol.">
        <title>Shared signatures of parasitism and phylogenomics unite Cryptomycota and microsporidia.</title>
        <authorList>
            <person name="James T.Y."/>
            <person name="Pelin A."/>
            <person name="Bonen L."/>
            <person name="Ahrendt S."/>
            <person name="Sain D."/>
            <person name="Corradi N."/>
            <person name="Stajich J.E."/>
        </authorList>
    </citation>
    <scope>NUCLEOTIDE SEQUENCE [LARGE SCALE GENOMIC DNA]</scope>
    <source>
        <strain evidence="2 4">CSF55</strain>
        <strain evidence="2 4">CSF55</strain>
    </source>
</reference>
<dbReference type="OrthoDB" id="2320368at2759"/>
<accession>A0A075ATI0</accession>
<keyword evidence="4" id="KW-1185">Reference proteome</keyword>
<dbReference type="GO" id="GO:0006412">
    <property type="term" value="P:translation"/>
    <property type="evidence" value="ECO:0007669"/>
    <property type="project" value="InterPro"/>
</dbReference>
<dbReference type="STRING" id="988480.A0A075ATI0"/>
<dbReference type="GO" id="GO:0005763">
    <property type="term" value="C:mitochondrial small ribosomal subunit"/>
    <property type="evidence" value="ECO:0007669"/>
    <property type="project" value="TreeGrafter"/>
</dbReference>